<comment type="caution">
    <text evidence="3">The sequence shown here is derived from an EMBL/GenBank/DDBJ whole genome shotgun (WGS) entry which is preliminary data.</text>
</comment>
<dbReference type="PANTHER" id="PTHR19328">
    <property type="entry name" value="HEDGEHOG-INTERACTING PROTEIN"/>
    <property type="match status" value="1"/>
</dbReference>
<dbReference type="EMBL" id="VBOY01000054">
    <property type="protein sequence ID" value="TMQ66582.1"/>
    <property type="molecule type" value="Genomic_DNA"/>
</dbReference>
<evidence type="ECO:0000313" key="3">
    <source>
        <dbReference type="EMBL" id="TMQ66582.1"/>
    </source>
</evidence>
<feature type="chain" id="PRO_5021703895" evidence="1">
    <location>
        <begin position="23"/>
        <end position="379"/>
    </location>
</feature>
<reference evidence="3 4" key="1">
    <citation type="journal article" date="2019" name="Nat. Microbiol.">
        <title>Mediterranean grassland soil C-N compound turnover is dependent on rainfall and depth, and is mediated by genomically divergent microorganisms.</title>
        <authorList>
            <person name="Diamond S."/>
            <person name="Andeer P.F."/>
            <person name="Li Z."/>
            <person name="Crits-Christoph A."/>
            <person name="Burstein D."/>
            <person name="Anantharaman K."/>
            <person name="Lane K.R."/>
            <person name="Thomas B.C."/>
            <person name="Pan C."/>
            <person name="Northen T.R."/>
            <person name="Banfield J.F."/>
        </authorList>
    </citation>
    <scope>NUCLEOTIDE SEQUENCE [LARGE SCALE GENOMIC DNA]</scope>
    <source>
        <strain evidence="3">WS_8</strain>
    </source>
</reference>
<dbReference type="Gene3D" id="2.120.10.30">
    <property type="entry name" value="TolB, C-terminal domain"/>
    <property type="match status" value="1"/>
</dbReference>
<feature type="signal peptide" evidence="1">
    <location>
        <begin position="1"/>
        <end position="22"/>
    </location>
</feature>
<accession>A0A538TSH7</accession>
<evidence type="ECO:0000259" key="2">
    <source>
        <dbReference type="Pfam" id="PF07995"/>
    </source>
</evidence>
<organism evidence="3 4">
    <name type="scientific">Eiseniibacteriota bacterium</name>
    <dbReference type="NCBI Taxonomy" id="2212470"/>
    <lineage>
        <taxon>Bacteria</taxon>
        <taxon>Candidatus Eiseniibacteriota</taxon>
    </lineage>
</organism>
<dbReference type="InterPro" id="IPR011042">
    <property type="entry name" value="6-blade_b-propeller_TolB-like"/>
</dbReference>
<evidence type="ECO:0000313" key="4">
    <source>
        <dbReference type="Proteomes" id="UP000316609"/>
    </source>
</evidence>
<keyword evidence="1" id="KW-0732">Signal</keyword>
<protein>
    <submittedName>
        <fullName evidence="3">PQQ-dependent sugar dehydrogenase</fullName>
    </submittedName>
</protein>
<proteinExistence type="predicted"/>
<dbReference type="SUPFAM" id="SSF50952">
    <property type="entry name" value="Soluble quinoprotein glucose dehydrogenase"/>
    <property type="match status" value="1"/>
</dbReference>
<dbReference type="AlphaFoldDB" id="A0A538TSH7"/>
<dbReference type="Proteomes" id="UP000316609">
    <property type="component" value="Unassembled WGS sequence"/>
</dbReference>
<gene>
    <name evidence="3" type="ORF">E6K78_06060</name>
</gene>
<dbReference type="Pfam" id="PF07995">
    <property type="entry name" value="GSDH"/>
    <property type="match status" value="1"/>
</dbReference>
<evidence type="ECO:0000256" key="1">
    <source>
        <dbReference type="SAM" id="SignalP"/>
    </source>
</evidence>
<dbReference type="InterPro" id="IPR012938">
    <property type="entry name" value="Glc/Sorbosone_DH"/>
</dbReference>
<name>A0A538TSH7_UNCEI</name>
<feature type="domain" description="Glucose/Sorbosone dehydrogenase" evidence="2">
    <location>
        <begin position="51"/>
        <end position="371"/>
    </location>
</feature>
<dbReference type="PANTHER" id="PTHR19328:SF75">
    <property type="entry name" value="ALDOSE SUGAR DEHYDROGENASE YLII"/>
    <property type="match status" value="1"/>
</dbReference>
<dbReference type="InterPro" id="IPR011041">
    <property type="entry name" value="Quinoprot_gluc/sorb_DH_b-prop"/>
</dbReference>
<sequence length="379" mass="41706">MRRTLVVLVLLLTLAAAPSACAQAVPHASGFALETVASGLSDPLYLTAPRSDPRLFVVEQPGRIRVIRGGRLLPTPFLDLTDRVRDGGERGLLSVAFHPRYASNGWLYVNYTDRNGDTRIERYSVTANPDVADPASAKLLLTIRQPYANHNGGLVLFGPDGMLYIGMGDGGSAGDPHGNAQDRSTLLGDLLRIDVDHGDPYAIPPDNPFVGRPGMRGEIWAWGLRNPWRFCFDPPTRSLYIADVGQNRWEEIDVVDARRGGLNFGWNIMEGSHCFRTSHCESRGLVLPVIEYGHDAGCSIIGGFVYRGRRLPQLVGHYVYGDYCGGWIRSARIEGGYATLERQWDVKPVGEVLSFGEDAAGELYVMTADGRVRRIVARR</sequence>